<dbReference type="Gene3D" id="3.30.70.100">
    <property type="match status" value="1"/>
</dbReference>
<keyword evidence="2" id="KW-0560">Oxidoreductase</keyword>
<evidence type="ECO:0000259" key="1">
    <source>
        <dbReference type="Pfam" id="PF03992"/>
    </source>
</evidence>
<evidence type="ECO:0000313" key="3">
    <source>
        <dbReference type="Proteomes" id="UP000198705"/>
    </source>
</evidence>
<keyword evidence="3" id="KW-1185">Reference proteome</keyword>
<organism evidence="2 3">
    <name type="scientific">Bizionia echini</name>
    <dbReference type="NCBI Taxonomy" id="649333"/>
    <lineage>
        <taxon>Bacteria</taxon>
        <taxon>Pseudomonadati</taxon>
        <taxon>Bacteroidota</taxon>
        <taxon>Flavobacteriia</taxon>
        <taxon>Flavobacteriales</taxon>
        <taxon>Flavobacteriaceae</taxon>
        <taxon>Bizionia</taxon>
    </lineage>
</organism>
<feature type="domain" description="ABM" evidence="1">
    <location>
        <begin position="24"/>
        <end position="73"/>
    </location>
</feature>
<dbReference type="InterPro" id="IPR007138">
    <property type="entry name" value="ABM_dom"/>
</dbReference>
<dbReference type="PANTHER" id="PTHR37811">
    <property type="entry name" value="BLL5343 PROTEIN"/>
    <property type="match status" value="1"/>
</dbReference>
<protein>
    <submittedName>
        <fullName evidence="2">Heme-degrading monooxygenase HmoA</fullName>
    </submittedName>
</protein>
<dbReference type="InterPro" id="IPR011008">
    <property type="entry name" value="Dimeric_a/b-barrel"/>
</dbReference>
<reference evidence="3" key="1">
    <citation type="submission" date="2016-10" db="EMBL/GenBank/DDBJ databases">
        <authorList>
            <person name="Varghese N."/>
            <person name="Submissions S."/>
        </authorList>
    </citation>
    <scope>NUCLEOTIDE SEQUENCE [LARGE SCALE GENOMIC DNA]</scope>
    <source>
        <strain evidence="3">DSM 23925</strain>
    </source>
</reference>
<dbReference type="AlphaFoldDB" id="A0A1I4ZFL8"/>
<accession>A0A1I4ZFL8</accession>
<sequence length="103" mass="12197">MTNQKPYYAVIFTSTQTDCIGGYPEMAEKMETLAKQQPGFIGIESARDGLGITVSYWESLDAIKNWKQESEHIIAQQKGREHWYNWYHVRICKVEREYEFLRE</sequence>
<dbReference type="OrthoDB" id="9798439at2"/>
<dbReference type="PANTHER" id="PTHR37811:SF2">
    <property type="entry name" value="ABM DOMAIN-CONTAINING PROTEIN"/>
    <property type="match status" value="1"/>
</dbReference>
<dbReference type="RefSeq" id="WP_092206306.1">
    <property type="nucleotide sequence ID" value="NZ_FOVN01000001.1"/>
</dbReference>
<dbReference type="STRING" id="649333.SAMN04487989_101778"/>
<dbReference type="Proteomes" id="UP000198705">
    <property type="component" value="Unassembled WGS sequence"/>
</dbReference>
<gene>
    <name evidence="2" type="ORF">SAMN04487989_101778</name>
</gene>
<dbReference type="Pfam" id="PF03992">
    <property type="entry name" value="ABM"/>
    <property type="match status" value="1"/>
</dbReference>
<keyword evidence="2" id="KW-0503">Monooxygenase</keyword>
<dbReference type="GO" id="GO:0004497">
    <property type="term" value="F:monooxygenase activity"/>
    <property type="evidence" value="ECO:0007669"/>
    <property type="project" value="UniProtKB-KW"/>
</dbReference>
<name>A0A1I4ZFL8_9FLAO</name>
<dbReference type="EMBL" id="FOVN01000001">
    <property type="protein sequence ID" value="SFN48779.1"/>
    <property type="molecule type" value="Genomic_DNA"/>
</dbReference>
<dbReference type="SUPFAM" id="SSF54909">
    <property type="entry name" value="Dimeric alpha+beta barrel"/>
    <property type="match status" value="1"/>
</dbReference>
<dbReference type="InterPro" id="IPR052936">
    <property type="entry name" value="Jasmonate_Hydroxylase-like"/>
</dbReference>
<evidence type="ECO:0000313" key="2">
    <source>
        <dbReference type="EMBL" id="SFN48779.1"/>
    </source>
</evidence>
<proteinExistence type="predicted"/>